<keyword evidence="3 6" id="KW-0812">Transmembrane</keyword>
<evidence type="ECO:0000256" key="1">
    <source>
        <dbReference type="ARBA" id="ARBA00004651"/>
    </source>
</evidence>
<keyword evidence="4 6" id="KW-1133">Transmembrane helix</keyword>
<comment type="subcellular location">
    <subcellularLocation>
        <location evidence="1">Cell membrane</location>
        <topology evidence="1">Multi-pass membrane protein</topology>
    </subcellularLocation>
</comment>
<evidence type="ECO:0000256" key="4">
    <source>
        <dbReference type="ARBA" id="ARBA00022989"/>
    </source>
</evidence>
<dbReference type="InterPro" id="IPR051461">
    <property type="entry name" value="UPF0750_membrane"/>
</dbReference>
<dbReference type="AlphaFoldDB" id="A0A4Q0I590"/>
<dbReference type="CDD" id="cd16380">
    <property type="entry name" value="YitT_C"/>
    <property type="match status" value="1"/>
</dbReference>
<organism evidence="8 9">
    <name type="scientific">Acetivibrio mesophilus</name>
    <dbReference type="NCBI Taxonomy" id="2487273"/>
    <lineage>
        <taxon>Bacteria</taxon>
        <taxon>Bacillati</taxon>
        <taxon>Bacillota</taxon>
        <taxon>Clostridia</taxon>
        <taxon>Eubacteriales</taxon>
        <taxon>Oscillospiraceae</taxon>
        <taxon>Acetivibrio</taxon>
    </lineage>
</organism>
<dbReference type="PANTHER" id="PTHR33545:SF5">
    <property type="entry name" value="UPF0750 MEMBRANE PROTEIN YITT"/>
    <property type="match status" value="1"/>
</dbReference>
<keyword evidence="2" id="KW-1003">Cell membrane</keyword>
<feature type="transmembrane region" description="Helical" evidence="6">
    <location>
        <begin position="124"/>
        <end position="142"/>
    </location>
</feature>
<dbReference type="PANTHER" id="PTHR33545">
    <property type="entry name" value="UPF0750 MEMBRANE PROTEIN YITT-RELATED"/>
    <property type="match status" value="1"/>
</dbReference>
<gene>
    <name evidence="8" type="ORF">EFD62_07350</name>
</gene>
<dbReference type="Proteomes" id="UP000289166">
    <property type="component" value="Unassembled WGS sequence"/>
</dbReference>
<evidence type="ECO:0000256" key="5">
    <source>
        <dbReference type="ARBA" id="ARBA00023136"/>
    </source>
</evidence>
<dbReference type="Gene3D" id="3.30.70.120">
    <property type="match status" value="1"/>
</dbReference>
<evidence type="ECO:0000313" key="9">
    <source>
        <dbReference type="Proteomes" id="UP000289166"/>
    </source>
</evidence>
<dbReference type="Pfam" id="PF10035">
    <property type="entry name" value="DUF2179"/>
    <property type="match status" value="1"/>
</dbReference>
<feature type="domain" description="DUF2179" evidence="7">
    <location>
        <begin position="240"/>
        <end position="294"/>
    </location>
</feature>
<dbReference type="InterPro" id="IPR003740">
    <property type="entry name" value="YitT"/>
</dbReference>
<feature type="transmembrane region" description="Helical" evidence="6">
    <location>
        <begin position="14"/>
        <end position="37"/>
    </location>
</feature>
<sequence length="301" mass="33058">MKEVKMSIKGWKDYLLITTGSIITAISINAFMVPYKIAPGGVSGIATVIYYLTDAKLPVGTAMLILNIPLFLIGIRLIGKKFIIKTLYGTILLSLLVDMTQPLTDYFVTNYLARVEEYQYSPDILLYSIFGGLLMGAGLGLVFKSGATTGGTDLAARIVNHFVPTFTMGQTLLFIDTGIIVFAAFVFRSFQLALYAIVTLYISSKIIDAILEGVSFAKALLIISDSPQTIATSILKDLDRGVTALKGKGMFTGEDKEVLFCVVQRRQIPMVKKIVREVDKKAFIVLTDIREVLGEGFQTYD</sequence>
<dbReference type="Pfam" id="PF02588">
    <property type="entry name" value="YitT_membrane"/>
    <property type="match status" value="1"/>
</dbReference>
<evidence type="ECO:0000256" key="3">
    <source>
        <dbReference type="ARBA" id="ARBA00022692"/>
    </source>
</evidence>
<comment type="caution">
    <text evidence="8">The sequence shown here is derived from an EMBL/GenBank/DDBJ whole genome shotgun (WGS) entry which is preliminary data.</text>
</comment>
<keyword evidence="9" id="KW-1185">Reference proteome</keyword>
<dbReference type="PIRSF" id="PIRSF006483">
    <property type="entry name" value="Membrane_protein_YitT"/>
    <property type="match status" value="1"/>
</dbReference>
<evidence type="ECO:0000256" key="2">
    <source>
        <dbReference type="ARBA" id="ARBA00022475"/>
    </source>
</evidence>
<dbReference type="EMBL" id="RLII01000006">
    <property type="protein sequence ID" value="RXE59458.1"/>
    <property type="molecule type" value="Genomic_DNA"/>
</dbReference>
<reference evidence="9" key="1">
    <citation type="submission" date="2018-11" db="EMBL/GenBank/DDBJ databases">
        <title>Genome sequencing of a novel mesophilic and cellulolytic organism within the genus Hungateiclostridium.</title>
        <authorList>
            <person name="Rettenmaier R."/>
            <person name="Liebl W."/>
            <person name="Zverlov V."/>
        </authorList>
    </citation>
    <scope>NUCLEOTIDE SEQUENCE [LARGE SCALE GENOMIC DNA]</scope>
    <source>
        <strain evidence="9">N2K1</strain>
    </source>
</reference>
<dbReference type="RefSeq" id="WP_069195733.1">
    <property type="nucleotide sequence ID" value="NZ_RLII01000006.1"/>
</dbReference>
<keyword evidence="5 6" id="KW-0472">Membrane</keyword>
<evidence type="ECO:0000259" key="7">
    <source>
        <dbReference type="Pfam" id="PF10035"/>
    </source>
</evidence>
<protein>
    <submittedName>
        <fullName evidence="8">YitT family protein</fullName>
    </submittedName>
</protein>
<evidence type="ECO:0000313" key="8">
    <source>
        <dbReference type="EMBL" id="RXE59458.1"/>
    </source>
</evidence>
<accession>A0A4Q0I590</accession>
<dbReference type="OrthoDB" id="3180973at2"/>
<feature type="transmembrane region" description="Helical" evidence="6">
    <location>
        <begin position="57"/>
        <end position="79"/>
    </location>
</feature>
<dbReference type="InterPro" id="IPR019264">
    <property type="entry name" value="DUF2179"/>
</dbReference>
<name>A0A4Q0I590_9FIRM</name>
<dbReference type="InterPro" id="IPR015867">
    <property type="entry name" value="N-reg_PII/ATP_PRibTrfase_C"/>
</dbReference>
<dbReference type="GO" id="GO:0005886">
    <property type="term" value="C:plasma membrane"/>
    <property type="evidence" value="ECO:0007669"/>
    <property type="project" value="UniProtKB-SubCell"/>
</dbReference>
<evidence type="ECO:0000256" key="6">
    <source>
        <dbReference type="SAM" id="Phobius"/>
    </source>
</evidence>
<proteinExistence type="predicted"/>